<evidence type="ECO:0000256" key="1">
    <source>
        <dbReference type="ARBA" id="ARBA00004141"/>
    </source>
</evidence>
<keyword evidence="2 6" id="KW-0812">Transmembrane</keyword>
<keyword evidence="3 6" id="KW-1133">Transmembrane helix</keyword>
<dbReference type="Gene3D" id="1.20.1720.10">
    <property type="entry name" value="Multidrug resistance protein D"/>
    <property type="match status" value="1"/>
</dbReference>
<dbReference type="Gene3D" id="1.20.1250.20">
    <property type="entry name" value="MFS general substrate transporter like domains"/>
    <property type="match status" value="1"/>
</dbReference>
<sequence>MDNSQAQDRFAFRLPDWKPPFTRKKSDESTSEKQSNKSSSWRLGILNPPSNVDVPGSVQIFSSEGSTLPPSAAPQNPLSSRPTSQDGRPTTSSSTASSSLPPLKYTTDGTIILNPQPEDNINDPLNWPSWRRETALLALGFFCMVGGGMTPILAAGFGEMAVEYDIDMESAALTTGLFMMGLGIGSVIASPTAILYGKRPVYLAGALLFIITSIWAAVSPNYSSLIFARIFQGIAASPVECLPASTITDIFFLHERAYRIGIYMLMLLGGNNLLPLVSAVIMHNTDWSWVFWIAAMAGAVSFMLLFFLVPETFWNRLTPEQRANKKAVLRATSIKTLSSYARASSEAAPTPQRAQTANTITVVNDSSSPQQRPRIVSHSAPASMPGSVYDSGSESDSLSVPTPAATVDGHDNAGNKSNRNSRVTFAVPERPVRPRTFTAPENGRLDTVIHDEGSANATPSIMSQWHQWQTANQPQAQSQPPPQPQPAIQPFRRTPSYDIESLCSNSNSSSSGNSTSSNTSLSAPYTDKLRARSELRFSQRLKPWNGRLVHQPWWKVMIRPFVLYAYPAVAWSSIVHACSIGWLIVISELLAMIYRSSKYYNFNTAQTGLVYLSPFVGAIAGTAVAGRISDFVARSMTRRNGGLYEPEFRLIMALPITVTTVIGLIGFGWAAQERDNFMVPTFFLSVISFGCSLGSTTATTFTVDSYEQYAGEALVTLSFSKNIFHGLVFSLFVTDWLSDDGPKKMFVWIGVIQLLVMSLSIPMYMFGKRARMWTARKGLAEKL</sequence>
<feature type="region of interest" description="Disordered" evidence="5">
    <location>
        <begin position="1"/>
        <end position="118"/>
    </location>
</feature>
<dbReference type="GeneID" id="98118135"/>
<dbReference type="Proteomes" id="UP001610728">
    <property type="component" value="Unassembled WGS sequence"/>
</dbReference>
<dbReference type="InterPro" id="IPR036259">
    <property type="entry name" value="MFS_trans_sf"/>
</dbReference>
<feature type="domain" description="Major facilitator superfamily (MFS) profile" evidence="7">
    <location>
        <begin position="135"/>
        <end position="768"/>
    </location>
</feature>
<dbReference type="Pfam" id="PF07690">
    <property type="entry name" value="MFS_1"/>
    <property type="match status" value="1"/>
</dbReference>
<evidence type="ECO:0000313" key="8">
    <source>
        <dbReference type="EMBL" id="KAL2888022.1"/>
    </source>
</evidence>
<feature type="transmembrane region" description="Helical" evidence="6">
    <location>
        <begin position="609"/>
        <end position="629"/>
    </location>
</feature>
<dbReference type="EMBL" id="JABSNW010000004">
    <property type="protein sequence ID" value="KAL2888022.1"/>
    <property type="molecule type" value="Genomic_DNA"/>
</dbReference>
<comment type="caution">
    <text evidence="8">The sequence shown here is derived from an EMBL/GenBank/DDBJ whole genome shotgun (WGS) entry which is preliminary data.</text>
</comment>
<name>A0ABR4MIB7_9PEZI</name>
<feature type="transmembrane region" description="Helical" evidence="6">
    <location>
        <begin position="561"/>
        <end position="594"/>
    </location>
</feature>
<evidence type="ECO:0000313" key="9">
    <source>
        <dbReference type="Proteomes" id="UP001610728"/>
    </source>
</evidence>
<keyword evidence="9" id="KW-1185">Reference proteome</keyword>
<feature type="compositionally biased region" description="Low complexity" evidence="5">
    <location>
        <begin position="501"/>
        <end position="522"/>
    </location>
</feature>
<feature type="transmembrane region" description="Helical" evidence="6">
    <location>
        <begin position="289"/>
        <end position="309"/>
    </location>
</feature>
<feature type="transmembrane region" description="Helical" evidence="6">
    <location>
        <begin position="650"/>
        <end position="671"/>
    </location>
</feature>
<proteinExistence type="predicted"/>
<feature type="transmembrane region" description="Helical" evidence="6">
    <location>
        <begin position="745"/>
        <end position="767"/>
    </location>
</feature>
<evidence type="ECO:0000256" key="2">
    <source>
        <dbReference type="ARBA" id="ARBA00022692"/>
    </source>
</evidence>
<dbReference type="PANTHER" id="PTHR23502:SF4">
    <property type="entry name" value="MAJOR FACILITATOR SUPERFAMILY (MFS) PROFILE DOMAIN-CONTAINING PROTEIN-RELATED"/>
    <property type="match status" value="1"/>
</dbReference>
<dbReference type="RefSeq" id="XP_070859202.1">
    <property type="nucleotide sequence ID" value="XM_071002615.1"/>
</dbReference>
<feature type="compositionally biased region" description="Low complexity" evidence="5">
    <location>
        <begin position="467"/>
        <end position="478"/>
    </location>
</feature>
<feature type="region of interest" description="Disordered" evidence="5">
    <location>
        <begin position="364"/>
        <end position="445"/>
    </location>
</feature>
<keyword evidence="4 6" id="KW-0472">Membrane</keyword>
<feature type="compositionally biased region" description="Polar residues" evidence="5">
    <location>
        <begin position="390"/>
        <end position="400"/>
    </location>
</feature>
<feature type="compositionally biased region" description="Basic and acidic residues" evidence="5">
    <location>
        <begin position="24"/>
        <end position="35"/>
    </location>
</feature>
<feature type="transmembrane region" description="Helical" evidence="6">
    <location>
        <begin position="677"/>
        <end position="701"/>
    </location>
</feature>
<feature type="transmembrane region" description="Helical" evidence="6">
    <location>
        <begin position="170"/>
        <end position="189"/>
    </location>
</feature>
<gene>
    <name evidence="8" type="ORF">HOO65_040359</name>
</gene>
<evidence type="ECO:0000256" key="3">
    <source>
        <dbReference type="ARBA" id="ARBA00022989"/>
    </source>
</evidence>
<accession>A0ABR4MIB7</accession>
<feature type="compositionally biased region" description="Polar residues" evidence="5">
    <location>
        <begin position="59"/>
        <end position="89"/>
    </location>
</feature>
<dbReference type="PROSITE" id="PS50850">
    <property type="entry name" value="MFS"/>
    <property type="match status" value="1"/>
</dbReference>
<evidence type="ECO:0000256" key="4">
    <source>
        <dbReference type="ARBA" id="ARBA00023136"/>
    </source>
</evidence>
<reference evidence="8 9" key="1">
    <citation type="submission" date="2020-05" db="EMBL/GenBank/DDBJ databases">
        <title>Ceratocystis lukuohia genome.</title>
        <authorList>
            <person name="Harrington T.C."/>
            <person name="Kim K."/>
            <person name="Mayers C.G."/>
        </authorList>
    </citation>
    <scope>NUCLEOTIDE SEQUENCE [LARGE SCALE GENOMIC DNA]</scope>
    <source>
        <strain evidence="8 9">C4212</strain>
    </source>
</reference>
<feature type="compositionally biased region" description="Low complexity" evidence="5">
    <location>
        <begin position="90"/>
        <end position="99"/>
    </location>
</feature>
<dbReference type="InterPro" id="IPR011701">
    <property type="entry name" value="MFS"/>
</dbReference>
<feature type="transmembrane region" description="Helical" evidence="6">
    <location>
        <begin position="135"/>
        <end position="158"/>
    </location>
</feature>
<evidence type="ECO:0000256" key="6">
    <source>
        <dbReference type="SAM" id="Phobius"/>
    </source>
</evidence>
<feature type="region of interest" description="Disordered" evidence="5">
    <location>
        <begin position="466"/>
        <end position="524"/>
    </location>
</feature>
<feature type="transmembrane region" description="Helical" evidence="6">
    <location>
        <begin position="201"/>
        <end position="218"/>
    </location>
</feature>
<comment type="subcellular location">
    <subcellularLocation>
        <location evidence="1">Membrane</location>
        <topology evidence="1">Multi-pass membrane protein</topology>
    </subcellularLocation>
</comment>
<evidence type="ECO:0000256" key="5">
    <source>
        <dbReference type="SAM" id="MobiDB-lite"/>
    </source>
</evidence>
<organism evidence="8 9">
    <name type="scientific">Ceratocystis lukuohia</name>
    <dbReference type="NCBI Taxonomy" id="2019550"/>
    <lineage>
        <taxon>Eukaryota</taxon>
        <taxon>Fungi</taxon>
        <taxon>Dikarya</taxon>
        <taxon>Ascomycota</taxon>
        <taxon>Pezizomycotina</taxon>
        <taxon>Sordariomycetes</taxon>
        <taxon>Hypocreomycetidae</taxon>
        <taxon>Microascales</taxon>
        <taxon>Ceratocystidaceae</taxon>
        <taxon>Ceratocystis</taxon>
    </lineage>
</organism>
<feature type="transmembrane region" description="Helical" evidence="6">
    <location>
        <begin position="260"/>
        <end position="283"/>
    </location>
</feature>
<feature type="compositionally biased region" description="Polar residues" evidence="5">
    <location>
        <begin position="414"/>
        <end position="423"/>
    </location>
</feature>
<dbReference type="PANTHER" id="PTHR23502">
    <property type="entry name" value="MAJOR FACILITATOR SUPERFAMILY"/>
    <property type="match status" value="1"/>
</dbReference>
<evidence type="ECO:0000259" key="7">
    <source>
        <dbReference type="PROSITE" id="PS50850"/>
    </source>
</evidence>
<protein>
    <submittedName>
        <fullName evidence="8">MFS1 family protein</fullName>
    </submittedName>
</protein>
<dbReference type="InterPro" id="IPR020846">
    <property type="entry name" value="MFS_dom"/>
</dbReference>
<dbReference type="SUPFAM" id="SSF103473">
    <property type="entry name" value="MFS general substrate transporter"/>
    <property type="match status" value="1"/>
</dbReference>